<keyword evidence="2" id="KW-1185">Reference proteome</keyword>
<name>A0A8J2KYR8_9HEXA</name>
<feature type="non-terminal residue" evidence="1">
    <location>
        <position position="1"/>
    </location>
</feature>
<evidence type="ECO:0000313" key="2">
    <source>
        <dbReference type="Proteomes" id="UP000708208"/>
    </source>
</evidence>
<organism evidence="1 2">
    <name type="scientific">Allacma fusca</name>
    <dbReference type="NCBI Taxonomy" id="39272"/>
    <lineage>
        <taxon>Eukaryota</taxon>
        <taxon>Metazoa</taxon>
        <taxon>Ecdysozoa</taxon>
        <taxon>Arthropoda</taxon>
        <taxon>Hexapoda</taxon>
        <taxon>Collembola</taxon>
        <taxon>Symphypleona</taxon>
        <taxon>Sminthuridae</taxon>
        <taxon>Allacma</taxon>
    </lineage>
</organism>
<sequence>AYIPICIVPLPTMDEWKTWTLETVCHLHRTNR</sequence>
<comment type="caution">
    <text evidence="1">The sequence shown here is derived from an EMBL/GenBank/DDBJ whole genome shotgun (WGS) entry which is preliminary data.</text>
</comment>
<evidence type="ECO:0000313" key="1">
    <source>
        <dbReference type="EMBL" id="CAG7822487.1"/>
    </source>
</evidence>
<gene>
    <name evidence="1" type="ORF">AFUS01_LOCUS32757</name>
</gene>
<protein>
    <submittedName>
        <fullName evidence="1">Uncharacterized protein</fullName>
    </submittedName>
</protein>
<reference evidence="1" key="1">
    <citation type="submission" date="2021-06" db="EMBL/GenBank/DDBJ databases">
        <authorList>
            <person name="Hodson N. C."/>
            <person name="Mongue J. A."/>
            <person name="Jaron S. K."/>
        </authorList>
    </citation>
    <scope>NUCLEOTIDE SEQUENCE</scope>
</reference>
<proteinExistence type="predicted"/>
<dbReference type="EMBL" id="CAJVCH010526478">
    <property type="protein sequence ID" value="CAG7822487.1"/>
    <property type="molecule type" value="Genomic_DNA"/>
</dbReference>
<accession>A0A8J2KYR8</accession>
<dbReference type="Proteomes" id="UP000708208">
    <property type="component" value="Unassembled WGS sequence"/>
</dbReference>
<dbReference type="AlphaFoldDB" id="A0A8J2KYR8"/>